<feature type="domain" description="Alpha-D-phosphohexomutase alpha/beta/alpha" evidence="14">
    <location>
        <begin position="174"/>
        <end position="269"/>
    </location>
</feature>
<dbReference type="OrthoDB" id="9803322at2"/>
<dbReference type="NCBIfam" id="TIGR01455">
    <property type="entry name" value="glmM"/>
    <property type="match status" value="1"/>
</dbReference>
<evidence type="ECO:0000256" key="1">
    <source>
        <dbReference type="ARBA" id="ARBA00010231"/>
    </source>
</evidence>
<evidence type="ECO:0000256" key="10">
    <source>
        <dbReference type="RuleBase" id="RU004326"/>
    </source>
</evidence>
<evidence type="ECO:0000256" key="5">
    <source>
        <dbReference type="ARBA" id="ARBA00023235"/>
    </source>
</evidence>
<comment type="caution">
    <text evidence="16">The sequence shown here is derived from an EMBL/GenBank/DDBJ whole genome shotgun (WGS) entry which is preliminary data.</text>
</comment>
<dbReference type="SUPFAM" id="SSF55957">
    <property type="entry name" value="Phosphoglucomutase, C-terminal domain"/>
    <property type="match status" value="1"/>
</dbReference>
<proteinExistence type="inferred from homology"/>
<dbReference type="InterPro" id="IPR005845">
    <property type="entry name" value="A-D-PHexomutase_a/b/a-II"/>
</dbReference>
<comment type="catalytic activity">
    <reaction evidence="6 9 11">
        <text>alpha-D-glucosamine 1-phosphate = D-glucosamine 6-phosphate</text>
        <dbReference type="Rhea" id="RHEA:23424"/>
        <dbReference type="ChEBI" id="CHEBI:58516"/>
        <dbReference type="ChEBI" id="CHEBI:58725"/>
        <dbReference type="EC" id="5.4.2.10"/>
    </reaction>
</comment>
<dbReference type="EMBL" id="PDJD01000001">
    <property type="protein sequence ID" value="PFG18965.1"/>
    <property type="molecule type" value="Genomic_DNA"/>
</dbReference>
<dbReference type="Pfam" id="PF02879">
    <property type="entry name" value="PGM_PMM_II"/>
    <property type="match status" value="1"/>
</dbReference>
<feature type="domain" description="Alpha-D-phosphohexomutase C-terminal" evidence="12">
    <location>
        <begin position="401"/>
        <end position="454"/>
    </location>
</feature>
<feature type="binding site" evidence="9">
    <location>
        <position position="256"/>
    </location>
    <ligand>
        <name>Mg(2+)</name>
        <dbReference type="ChEBI" id="CHEBI:18420"/>
    </ligand>
</feature>
<dbReference type="PANTHER" id="PTHR42946">
    <property type="entry name" value="PHOSPHOHEXOSE MUTASE"/>
    <property type="match status" value="1"/>
</dbReference>
<evidence type="ECO:0000313" key="16">
    <source>
        <dbReference type="EMBL" id="PFG18965.1"/>
    </source>
</evidence>
<dbReference type="InterPro" id="IPR005841">
    <property type="entry name" value="Alpha-D-phosphohexomutase_SF"/>
</dbReference>
<dbReference type="InterPro" id="IPR005846">
    <property type="entry name" value="A-D-PHexomutase_a/b/a-III"/>
</dbReference>
<organism evidence="16 17">
    <name type="scientific">Serinibacter salmoneus</name>
    <dbReference type="NCBI Taxonomy" id="556530"/>
    <lineage>
        <taxon>Bacteria</taxon>
        <taxon>Bacillati</taxon>
        <taxon>Actinomycetota</taxon>
        <taxon>Actinomycetes</taxon>
        <taxon>Micrococcales</taxon>
        <taxon>Beutenbergiaceae</taxon>
        <taxon>Serinibacter</taxon>
    </lineage>
</organism>
<comment type="function">
    <text evidence="9 11">Catalyzes the conversion of glucosamine-6-phosphate to glucosamine-1-phosphate.</text>
</comment>
<keyword evidence="2 9" id="KW-0597">Phosphoprotein</keyword>
<dbReference type="HAMAP" id="MF_01554_B">
    <property type="entry name" value="GlmM_B"/>
    <property type="match status" value="1"/>
</dbReference>
<dbReference type="InterPro" id="IPR050060">
    <property type="entry name" value="Phosphoglucosamine_mutase"/>
</dbReference>
<reference evidence="16 17" key="1">
    <citation type="submission" date="2017-10" db="EMBL/GenBank/DDBJ databases">
        <title>Sequencing the genomes of 1000 actinobacteria strains.</title>
        <authorList>
            <person name="Klenk H.-P."/>
        </authorList>
    </citation>
    <scope>NUCLEOTIDE SEQUENCE [LARGE SCALE GENOMIC DNA]</scope>
    <source>
        <strain evidence="16 17">DSM 21801</strain>
    </source>
</reference>
<dbReference type="InterPro" id="IPR005843">
    <property type="entry name" value="A-D-PHexomutase_C"/>
</dbReference>
<protein>
    <recommendedName>
        <fullName evidence="8 9">Phosphoglucosamine mutase</fullName>
        <ecNumber evidence="7 9">5.4.2.10</ecNumber>
    </recommendedName>
</protein>
<gene>
    <name evidence="9" type="primary">glmM</name>
    <name evidence="16" type="ORF">ATL40_0519</name>
</gene>
<dbReference type="GO" id="GO:0008966">
    <property type="term" value="F:phosphoglucosamine mutase activity"/>
    <property type="evidence" value="ECO:0007669"/>
    <property type="project" value="UniProtKB-UniRule"/>
</dbReference>
<evidence type="ECO:0000256" key="9">
    <source>
        <dbReference type="HAMAP-Rule" id="MF_01554"/>
    </source>
</evidence>
<evidence type="ECO:0000259" key="14">
    <source>
        <dbReference type="Pfam" id="PF02879"/>
    </source>
</evidence>
<dbReference type="InterPro" id="IPR016055">
    <property type="entry name" value="A-D-PHexomutase_a/b/a-I/II/III"/>
</dbReference>
<evidence type="ECO:0000259" key="15">
    <source>
        <dbReference type="Pfam" id="PF02880"/>
    </source>
</evidence>
<accession>A0A2A9CY75</accession>
<comment type="PTM">
    <text evidence="9">Activated by phosphorylation.</text>
</comment>
<dbReference type="Gene3D" id="3.40.120.10">
    <property type="entry name" value="Alpha-D-Glucose-1,6-Bisphosphate, subunit A, domain 3"/>
    <property type="match status" value="3"/>
</dbReference>
<evidence type="ECO:0000256" key="7">
    <source>
        <dbReference type="ARBA" id="ARBA00066330"/>
    </source>
</evidence>
<comment type="similarity">
    <text evidence="1 9 10">Belongs to the phosphohexose mutase family.</text>
</comment>
<evidence type="ECO:0000256" key="4">
    <source>
        <dbReference type="ARBA" id="ARBA00022842"/>
    </source>
</evidence>
<dbReference type="SUPFAM" id="SSF53738">
    <property type="entry name" value="Phosphoglucomutase, first 3 domains"/>
    <property type="match status" value="3"/>
</dbReference>
<evidence type="ECO:0000256" key="11">
    <source>
        <dbReference type="RuleBase" id="RU004327"/>
    </source>
</evidence>
<dbReference type="EC" id="5.4.2.10" evidence="7 9"/>
<feature type="domain" description="Alpha-D-phosphohexomutase alpha/beta/alpha" evidence="13">
    <location>
        <begin position="56"/>
        <end position="150"/>
    </location>
</feature>
<dbReference type="Pfam" id="PF00408">
    <property type="entry name" value="PGM_PMM_IV"/>
    <property type="match status" value="1"/>
</dbReference>
<dbReference type="InterPro" id="IPR016066">
    <property type="entry name" value="A-D-PHexomutase_CS"/>
</dbReference>
<dbReference type="InterPro" id="IPR005844">
    <property type="entry name" value="A-D-PHexomutase_a/b/a-I"/>
</dbReference>
<feature type="binding site" description="via phosphate group" evidence="9">
    <location>
        <position position="118"/>
    </location>
    <ligand>
        <name>Mg(2+)</name>
        <dbReference type="ChEBI" id="CHEBI:18420"/>
    </ligand>
</feature>
<dbReference type="Proteomes" id="UP000224915">
    <property type="component" value="Unassembled WGS sequence"/>
</dbReference>
<keyword evidence="4 9" id="KW-0460">Magnesium</keyword>
<dbReference type="GO" id="GO:0004615">
    <property type="term" value="F:phosphomannomutase activity"/>
    <property type="evidence" value="ECO:0007669"/>
    <property type="project" value="TreeGrafter"/>
</dbReference>
<feature type="binding site" evidence="9">
    <location>
        <position position="258"/>
    </location>
    <ligand>
        <name>Mg(2+)</name>
        <dbReference type="ChEBI" id="CHEBI:18420"/>
    </ligand>
</feature>
<dbReference type="PROSITE" id="PS00710">
    <property type="entry name" value="PGM_PMM"/>
    <property type="match status" value="1"/>
</dbReference>
<evidence type="ECO:0000313" key="17">
    <source>
        <dbReference type="Proteomes" id="UP000224915"/>
    </source>
</evidence>
<dbReference type="GO" id="GO:0005829">
    <property type="term" value="C:cytosol"/>
    <property type="evidence" value="ECO:0007669"/>
    <property type="project" value="TreeGrafter"/>
</dbReference>
<name>A0A2A9CY75_9MICO</name>
<dbReference type="Pfam" id="PF02880">
    <property type="entry name" value="PGM_PMM_III"/>
    <property type="match status" value="1"/>
</dbReference>
<dbReference type="InterPro" id="IPR006352">
    <property type="entry name" value="GlmM_bact"/>
</dbReference>
<dbReference type="Gene3D" id="3.30.310.50">
    <property type="entry name" value="Alpha-D-phosphohexomutase, C-terminal domain"/>
    <property type="match status" value="1"/>
</dbReference>
<dbReference type="FunFam" id="3.40.120.10:FF:000001">
    <property type="entry name" value="Phosphoglucosamine mutase"/>
    <property type="match status" value="1"/>
</dbReference>
<keyword evidence="17" id="KW-1185">Reference proteome</keyword>
<feature type="binding site" evidence="9">
    <location>
        <position position="260"/>
    </location>
    <ligand>
        <name>Mg(2+)</name>
        <dbReference type="ChEBI" id="CHEBI:18420"/>
    </ligand>
</feature>
<comment type="cofactor">
    <cofactor evidence="9">
        <name>Mg(2+)</name>
        <dbReference type="ChEBI" id="CHEBI:18420"/>
    </cofactor>
    <text evidence="9">Binds 1 Mg(2+) ion per subunit.</text>
</comment>
<evidence type="ECO:0000256" key="6">
    <source>
        <dbReference type="ARBA" id="ARBA00050364"/>
    </source>
</evidence>
<dbReference type="InterPro" id="IPR036900">
    <property type="entry name" value="A-D-PHexomutase_C_sf"/>
</dbReference>
<evidence type="ECO:0000259" key="13">
    <source>
        <dbReference type="Pfam" id="PF02878"/>
    </source>
</evidence>
<dbReference type="AlphaFoldDB" id="A0A2A9CY75"/>
<dbReference type="GO" id="GO:0006048">
    <property type="term" value="P:UDP-N-acetylglucosamine biosynthetic process"/>
    <property type="evidence" value="ECO:0007669"/>
    <property type="project" value="TreeGrafter"/>
</dbReference>
<dbReference type="CDD" id="cd05802">
    <property type="entry name" value="GlmM"/>
    <property type="match status" value="1"/>
</dbReference>
<dbReference type="GO" id="GO:0009252">
    <property type="term" value="P:peptidoglycan biosynthetic process"/>
    <property type="evidence" value="ECO:0007669"/>
    <property type="project" value="TreeGrafter"/>
</dbReference>
<dbReference type="FunFam" id="3.40.120.10:FF:000002">
    <property type="entry name" value="Phosphoglucosamine mutase"/>
    <property type="match status" value="1"/>
</dbReference>
<dbReference type="GO" id="GO:0000287">
    <property type="term" value="F:magnesium ion binding"/>
    <property type="evidence" value="ECO:0007669"/>
    <property type="project" value="UniProtKB-UniRule"/>
</dbReference>
<feature type="domain" description="Alpha-D-phosphohexomutase alpha/beta/alpha" evidence="15">
    <location>
        <begin position="273"/>
        <end position="379"/>
    </location>
</feature>
<keyword evidence="5 9" id="KW-0413">Isomerase</keyword>
<dbReference type="PRINTS" id="PR00509">
    <property type="entry name" value="PGMPMM"/>
</dbReference>
<evidence type="ECO:0000259" key="12">
    <source>
        <dbReference type="Pfam" id="PF00408"/>
    </source>
</evidence>
<evidence type="ECO:0000256" key="3">
    <source>
        <dbReference type="ARBA" id="ARBA00022723"/>
    </source>
</evidence>
<keyword evidence="3 9" id="KW-0479">Metal-binding</keyword>
<feature type="modified residue" description="Phosphoserine" evidence="9">
    <location>
        <position position="118"/>
    </location>
</feature>
<evidence type="ECO:0000256" key="8">
    <source>
        <dbReference type="ARBA" id="ARBA00068193"/>
    </source>
</evidence>
<dbReference type="Pfam" id="PF02878">
    <property type="entry name" value="PGM_PMM_I"/>
    <property type="match status" value="1"/>
</dbReference>
<dbReference type="RefSeq" id="WP_098468174.1">
    <property type="nucleotide sequence ID" value="NZ_PDJD01000001.1"/>
</dbReference>
<feature type="active site" description="Phosphoserine intermediate" evidence="9">
    <location>
        <position position="118"/>
    </location>
</feature>
<evidence type="ECO:0000256" key="2">
    <source>
        <dbReference type="ARBA" id="ARBA00022553"/>
    </source>
</evidence>
<dbReference type="PANTHER" id="PTHR42946:SF1">
    <property type="entry name" value="PHOSPHOGLUCOMUTASE (ALPHA-D-GLUCOSE-1,6-BISPHOSPHATE-DEPENDENT)"/>
    <property type="match status" value="1"/>
</dbReference>
<dbReference type="FunFam" id="3.30.310.50:FF:000001">
    <property type="entry name" value="Phosphoglucosamine mutase"/>
    <property type="match status" value="1"/>
</dbReference>
<dbReference type="GO" id="GO:0005975">
    <property type="term" value="P:carbohydrate metabolic process"/>
    <property type="evidence" value="ECO:0007669"/>
    <property type="project" value="InterPro"/>
</dbReference>
<sequence length="462" mass="47615">MARIFGTDGVRGLANRDVTPELALGLGVAAAHVLASHRGEDEDISAPHPGHLTAHDDRPLALIGRDSRASGEFLSAALAAGMASAGADVVDVGVLPTPAIAHLTAVRRADVGVVVSASHNPMADNGIKFLARGGHKLADSVEDEIAARMADPWQRPIGPDVGRLARDAGGAGHEYVEHLLASTNTSLKGLRIVVDCANGAASQVGPETLRAAGADVVAINASPDGRNINEKCGSTHPEQLQATVVASGADLGVAFDGDADRCLAVDSTGALVDGDQIMGLMARMMHRAGTLAHDTLVVTVMSNLGLLQAMRAEGIAIEQTGVGDRYVLERMRQGGFNLGGEQSGHIIFSDHATTGDGTLTALQLAALVANEGDLGELASFVRRLPQVLINVGGVDRTRAGSDQALAEAVASAEADLGESGRVLLRPSGTEPLVRVMVEADTARRATRVAESLAEVVRARLAL</sequence>